<organism evidence="2 3">
    <name type="scientific">Geodermatophilus poikilotrophus</name>
    <dbReference type="NCBI Taxonomy" id="1333667"/>
    <lineage>
        <taxon>Bacteria</taxon>
        <taxon>Bacillati</taxon>
        <taxon>Actinomycetota</taxon>
        <taxon>Actinomycetes</taxon>
        <taxon>Geodermatophilales</taxon>
        <taxon>Geodermatophilaceae</taxon>
        <taxon>Geodermatophilus</taxon>
    </lineage>
</organism>
<name>A0A1H9YEK0_9ACTN</name>
<feature type="transmembrane region" description="Helical" evidence="1">
    <location>
        <begin position="181"/>
        <end position="200"/>
    </location>
</feature>
<protein>
    <recommendedName>
        <fullName evidence="4">DUF998 domain-containing protein</fullName>
    </recommendedName>
</protein>
<accession>A0A1H9YEK0</accession>
<proteinExistence type="predicted"/>
<feature type="transmembrane region" description="Helical" evidence="1">
    <location>
        <begin position="157"/>
        <end position="175"/>
    </location>
</feature>
<dbReference type="AlphaFoldDB" id="A0A1H9YEK0"/>
<evidence type="ECO:0000313" key="3">
    <source>
        <dbReference type="Proteomes" id="UP000198507"/>
    </source>
</evidence>
<dbReference type="RefSeq" id="WP_091437452.1">
    <property type="nucleotide sequence ID" value="NZ_FOIE01000001.1"/>
</dbReference>
<keyword evidence="1" id="KW-1133">Transmembrane helix</keyword>
<feature type="transmembrane region" description="Helical" evidence="1">
    <location>
        <begin position="21"/>
        <end position="46"/>
    </location>
</feature>
<sequence length="217" mass="22142">MTSTEATSPSTSTRRVGALGFIGALGVGAGLLGALHAVLLITYLPAVADGSYSFPFPPGAFLVSQGFLAARDVALAVLIAGLLWTPMARSRVARVGLAGGAVSMLLLAALEIVSVAVDDTVDPGGWYGLASFGVGVALTMAGVSAARTPARSATLRLLPLFIGLYVFAVLTPGILAGFRAGQVVIAGWMLLFARVGWALLTTSRSSTRQPDQLLEAA</sequence>
<feature type="transmembrane region" description="Helical" evidence="1">
    <location>
        <begin position="92"/>
        <end position="113"/>
    </location>
</feature>
<feature type="transmembrane region" description="Helical" evidence="1">
    <location>
        <begin position="125"/>
        <end position="145"/>
    </location>
</feature>
<keyword evidence="1" id="KW-0812">Transmembrane</keyword>
<evidence type="ECO:0008006" key="4">
    <source>
        <dbReference type="Google" id="ProtNLM"/>
    </source>
</evidence>
<evidence type="ECO:0000256" key="1">
    <source>
        <dbReference type="SAM" id="Phobius"/>
    </source>
</evidence>
<gene>
    <name evidence="2" type="ORF">SAMN04488546_0065</name>
</gene>
<dbReference type="OrthoDB" id="4964600at2"/>
<dbReference type="EMBL" id="FOIE01000001">
    <property type="protein sequence ID" value="SES67377.1"/>
    <property type="molecule type" value="Genomic_DNA"/>
</dbReference>
<reference evidence="3" key="1">
    <citation type="submission" date="2016-10" db="EMBL/GenBank/DDBJ databases">
        <authorList>
            <person name="Varghese N."/>
            <person name="Submissions S."/>
        </authorList>
    </citation>
    <scope>NUCLEOTIDE SEQUENCE [LARGE SCALE GENOMIC DNA]</scope>
    <source>
        <strain evidence="3">DSM 44209</strain>
    </source>
</reference>
<evidence type="ECO:0000313" key="2">
    <source>
        <dbReference type="EMBL" id="SES67377.1"/>
    </source>
</evidence>
<dbReference type="Proteomes" id="UP000198507">
    <property type="component" value="Unassembled WGS sequence"/>
</dbReference>
<keyword evidence="3" id="KW-1185">Reference proteome</keyword>
<keyword evidence="1" id="KW-0472">Membrane</keyword>
<feature type="transmembrane region" description="Helical" evidence="1">
    <location>
        <begin position="66"/>
        <end position="85"/>
    </location>
</feature>